<dbReference type="Proteomes" id="UP000225358">
    <property type="component" value="Segment"/>
</dbReference>
<evidence type="ECO:0000313" key="2">
    <source>
        <dbReference type="Proteomes" id="UP000225358"/>
    </source>
</evidence>
<reference evidence="1" key="1">
    <citation type="submission" date="2017-02" db="EMBL/GenBank/DDBJ databases">
        <title>Complete genome sequence of two Escherichia coli phages, vB_EcoM_ ESCO5 and vB_EcoM_ESCO13, which are related to phAPEC8.</title>
        <authorList>
            <person name="Trotereau A."/>
            <person name="Gonnet M."/>
            <person name="Viardot A."/>
            <person name="Lalmanach A.-C."/>
            <person name="Guabiraba R."/>
            <person name="Chanteloup N."/>
            <person name="Schouler C."/>
        </authorList>
    </citation>
    <scope>NUCLEOTIDE SEQUENCE [LARGE SCALE GENOMIC DNA]</scope>
</reference>
<organism evidence="1 2">
    <name type="scientific">Escherichia phage ESCO13</name>
    <dbReference type="NCBI Taxonomy" id="1881104"/>
    <lineage>
        <taxon>Viruses</taxon>
        <taxon>Duplodnaviria</taxon>
        <taxon>Heunggongvirae</taxon>
        <taxon>Uroviricota</taxon>
        <taxon>Caudoviricetes</taxon>
        <taxon>Stephanstirmvirinae</taxon>
        <taxon>Phapecoctavirus</taxon>
        <taxon>Phapecoctavirus ESCO13</taxon>
    </lineage>
</organism>
<keyword evidence="2" id="KW-1185">Reference proteome</keyword>
<proteinExistence type="predicted"/>
<dbReference type="EMBL" id="KX552041">
    <property type="protein sequence ID" value="AOQ27329.1"/>
    <property type="molecule type" value="Genomic_DNA"/>
</dbReference>
<name>A0A1D7XFK4_9CAUD</name>
<accession>A0A1D7XFK4</accession>
<gene>
    <name evidence="1" type="ORF">ESCO13_00216</name>
</gene>
<evidence type="ECO:0000313" key="1">
    <source>
        <dbReference type="EMBL" id="AOQ27329.1"/>
    </source>
</evidence>
<sequence length="66" mass="7902">MRIRIYIIDEDIGVRYDDEKRFAPMGGIYPPSVLAVCRDCYIYEGCRNFRKFELLADIDFNEEEEE</sequence>
<protein>
    <submittedName>
        <fullName evidence="1">Uncharacterized protein</fullName>
    </submittedName>
</protein>